<comment type="similarity">
    <text evidence="2">Belongs to the GSP C family.</text>
</comment>
<sequence>MDFVAQFERYWEKVPHQTVARWVCWLLVIYLLYLAAKLTWAILPVNKSVEQWEPPSAKSYQADDPSVNLSSILSLNLFGKYQEVKPQVQQQVTKAPETKLNLTLTGVVASTDPKFSAAIIENGGKQATYFIGDKIEKTSATLREIHPDRVIIRNRGSHETLMLAGIDYSGTERTQAKRPTPTPREQVDQRRNRKLAQSLRKTQQEAGSNEELMKKLTDYIRISPVREEGELKGFRVNPGKDPALFESMGLKPNDLAIGLNGIDLTDKLQAMSVMDELAEMEEMSLTIEREGQQYEILFALPGEE</sequence>
<dbReference type="NCBIfam" id="TIGR01713">
    <property type="entry name" value="typeII_sec_gspC"/>
    <property type="match status" value="1"/>
</dbReference>
<evidence type="ECO:0000256" key="9">
    <source>
        <dbReference type="ARBA" id="ARBA00023136"/>
    </source>
</evidence>
<keyword evidence="7" id="KW-0653">Protein transport</keyword>
<dbReference type="EMBL" id="JBHUHT010000013">
    <property type="protein sequence ID" value="MFD2096871.1"/>
    <property type="molecule type" value="Genomic_DNA"/>
</dbReference>
<dbReference type="Gene3D" id="2.30.42.10">
    <property type="match status" value="1"/>
</dbReference>
<dbReference type="Pfam" id="PF11356">
    <property type="entry name" value="T2SSC"/>
    <property type="match status" value="1"/>
</dbReference>
<evidence type="ECO:0000256" key="10">
    <source>
        <dbReference type="SAM" id="MobiDB-lite"/>
    </source>
</evidence>
<evidence type="ECO:0000256" key="3">
    <source>
        <dbReference type="ARBA" id="ARBA00022448"/>
    </source>
</evidence>
<evidence type="ECO:0000256" key="1">
    <source>
        <dbReference type="ARBA" id="ARBA00004533"/>
    </source>
</evidence>
<evidence type="ECO:0000259" key="12">
    <source>
        <dbReference type="Pfam" id="PF11356"/>
    </source>
</evidence>
<keyword evidence="9 11" id="KW-0472">Membrane</keyword>
<evidence type="ECO:0000256" key="7">
    <source>
        <dbReference type="ARBA" id="ARBA00022927"/>
    </source>
</evidence>
<comment type="subcellular location">
    <subcellularLocation>
        <location evidence="1">Cell inner membrane</location>
    </subcellularLocation>
</comment>
<evidence type="ECO:0000256" key="11">
    <source>
        <dbReference type="SAM" id="Phobius"/>
    </source>
</evidence>
<keyword evidence="5" id="KW-0997">Cell inner membrane</keyword>
<comment type="caution">
    <text evidence="13">The sequence shown here is derived from an EMBL/GenBank/DDBJ whole genome shotgun (WGS) entry which is preliminary data.</text>
</comment>
<evidence type="ECO:0000256" key="5">
    <source>
        <dbReference type="ARBA" id="ARBA00022519"/>
    </source>
</evidence>
<keyword evidence="14" id="KW-1185">Reference proteome</keyword>
<organism evidence="13 14">
    <name type="scientific">Corallincola platygyrae</name>
    <dbReference type="NCBI Taxonomy" id="1193278"/>
    <lineage>
        <taxon>Bacteria</taxon>
        <taxon>Pseudomonadati</taxon>
        <taxon>Pseudomonadota</taxon>
        <taxon>Gammaproteobacteria</taxon>
        <taxon>Alteromonadales</taxon>
        <taxon>Psychromonadaceae</taxon>
        <taxon>Corallincola</taxon>
    </lineage>
</organism>
<accession>A0ABW4XMR2</accession>
<gene>
    <name evidence="13" type="primary">gspC</name>
    <name evidence="13" type="ORF">ACFSJ3_12810</name>
</gene>
<dbReference type="InterPro" id="IPR001639">
    <property type="entry name" value="T2SS_protein-GspC"/>
</dbReference>
<dbReference type="InterPro" id="IPR024961">
    <property type="entry name" value="T2SS_GspC_N"/>
</dbReference>
<evidence type="ECO:0000256" key="6">
    <source>
        <dbReference type="ARBA" id="ARBA00022692"/>
    </source>
</evidence>
<feature type="transmembrane region" description="Helical" evidence="11">
    <location>
        <begin position="20"/>
        <end position="43"/>
    </location>
</feature>
<keyword evidence="8 11" id="KW-1133">Transmembrane helix</keyword>
<dbReference type="Proteomes" id="UP001597380">
    <property type="component" value="Unassembled WGS sequence"/>
</dbReference>
<dbReference type="RefSeq" id="WP_345339578.1">
    <property type="nucleotide sequence ID" value="NZ_BAABLI010000009.1"/>
</dbReference>
<evidence type="ECO:0000256" key="4">
    <source>
        <dbReference type="ARBA" id="ARBA00022475"/>
    </source>
</evidence>
<dbReference type="PROSITE" id="PS01141">
    <property type="entry name" value="T2SP_C"/>
    <property type="match status" value="1"/>
</dbReference>
<keyword evidence="6 11" id="KW-0812">Transmembrane</keyword>
<feature type="region of interest" description="Disordered" evidence="10">
    <location>
        <begin position="168"/>
        <end position="192"/>
    </location>
</feature>
<keyword evidence="3" id="KW-0813">Transport</keyword>
<evidence type="ECO:0000256" key="8">
    <source>
        <dbReference type="ARBA" id="ARBA00022989"/>
    </source>
</evidence>
<dbReference type="Gene3D" id="2.30.30.830">
    <property type="match status" value="1"/>
</dbReference>
<dbReference type="InterPro" id="IPR036034">
    <property type="entry name" value="PDZ_sf"/>
</dbReference>
<reference evidence="14" key="1">
    <citation type="journal article" date="2019" name="Int. J. Syst. Evol. Microbiol.">
        <title>The Global Catalogue of Microorganisms (GCM) 10K type strain sequencing project: providing services to taxonomists for standard genome sequencing and annotation.</title>
        <authorList>
            <consortium name="The Broad Institute Genomics Platform"/>
            <consortium name="The Broad Institute Genome Sequencing Center for Infectious Disease"/>
            <person name="Wu L."/>
            <person name="Ma J."/>
        </authorList>
    </citation>
    <scope>NUCLEOTIDE SEQUENCE [LARGE SCALE GENOMIC DNA]</scope>
    <source>
        <strain evidence="14">CGMCC 1.10992</strain>
    </source>
</reference>
<dbReference type="PRINTS" id="PR00810">
    <property type="entry name" value="BCTERIALGSPC"/>
</dbReference>
<proteinExistence type="inferred from homology"/>
<evidence type="ECO:0000313" key="13">
    <source>
        <dbReference type="EMBL" id="MFD2096871.1"/>
    </source>
</evidence>
<dbReference type="SUPFAM" id="SSF50156">
    <property type="entry name" value="PDZ domain-like"/>
    <property type="match status" value="1"/>
</dbReference>
<name>A0ABW4XMR2_9GAMM</name>
<feature type="domain" description="Type II secretion system protein GspC N-terminal" evidence="12">
    <location>
        <begin position="25"/>
        <end position="163"/>
    </location>
</feature>
<protein>
    <submittedName>
        <fullName evidence="13">Type II secretion system protein GspC</fullName>
    </submittedName>
</protein>
<keyword evidence="4" id="KW-1003">Cell membrane</keyword>
<evidence type="ECO:0000313" key="14">
    <source>
        <dbReference type="Proteomes" id="UP001597380"/>
    </source>
</evidence>
<evidence type="ECO:0000256" key="2">
    <source>
        <dbReference type="ARBA" id="ARBA00007986"/>
    </source>
</evidence>